<dbReference type="Pfam" id="PF13180">
    <property type="entry name" value="PDZ_2"/>
    <property type="match status" value="1"/>
</dbReference>
<keyword evidence="2" id="KW-0645">Protease</keyword>
<keyword evidence="4" id="KW-0720">Serine protease</keyword>
<dbReference type="InterPro" id="IPR001940">
    <property type="entry name" value="Peptidase_S1C"/>
</dbReference>
<protein>
    <submittedName>
        <fullName evidence="6">Trypsin</fullName>
    </submittedName>
</protein>
<accession>A0A0F7FFL3</accession>
<reference evidence="6 7" key="2">
    <citation type="journal article" date="2016" name="Genome Announc.">
        <title>Genome Sequence of a Gram-Positive Diazotroph, Paenibacillus durus Type Strain ATCC 35681.</title>
        <authorList>
            <person name="Halim M.A."/>
            <person name="Rahman A.Y."/>
            <person name="Sim K.S."/>
            <person name="Yam H.C."/>
            <person name="Rahim A.A."/>
            <person name="Ghazali A.H."/>
            <person name="Najimudin N."/>
        </authorList>
    </citation>
    <scope>NUCLEOTIDE SEQUENCE [LARGE SCALE GENOMIC DNA]</scope>
    <source>
        <strain evidence="6 7">ATCC 35681</strain>
    </source>
</reference>
<evidence type="ECO:0000259" key="5">
    <source>
        <dbReference type="Pfam" id="PF13180"/>
    </source>
</evidence>
<feature type="domain" description="PDZ" evidence="5">
    <location>
        <begin position="281"/>
        <end position="340"/>
    </location>
</feature>
<dbReference type="InterPro" id="IPR001478">
    <property type="entry name" value="PDZ"/>
</dbReference>
<evidence type="ECO:0000256" key="4">
    <source>
        <dbReference type="ARBA" id="ARBA00022825"/>
    </source>
</evidence>
<dbReference type="InterPro" id="IPR043504">
    <property type="entry name" value="Peptidase_S1_PA_chymotrypsin"/>
</dbReference>
<dbReference type="Gene3D" id="2.30.42.10">
    <property type="match status" value="1"/>
</dbReference>
<comment type="similarity">
    <text evidence="1">Belongs to the peptidase S1C family.</text>
</comment>
<dbReference type="PANTHER" id="PTHR43343:SF3">
    <property type="entry name" value="PROTEASE DO-LIKE 8, CHLOROPLASTIC"/>
    <property type="match status" value="1"/>
</dbReference>
<dbReference type="InterPro" id="IPR036034">
    <property type="entry name" value="PDZ_sf"/>
</dbReference>
<dbReference type="Proteomes" id="UP000034189">
    <property type="component" value="Chromosome"/>
</dbReference>
<gene>
    <name evidence="6" type="ORF">VK70_19935</name>
</gene>
<evidence type="ECO:0000313" key="7">
    <source>
        <dbReference type="Proteomes" id="UP000034189"/>
    </source>
</evidence>
<evidence type="ECO:0000256" key="3">
    <source>
        <dbReference type="ARBA" id="ARBA00022801"/>
    </source>
</evidence>
<dbReference type="InterPro" id="IPR051201">
    <property type="entry name" value="Chloro_Bact_Ser_Proteases"/>
</dbReference>
<proteinExistence type="inferred from homology"/>
<dbReference type="Gene3D" id="2.40.10.10">
    <property type="entry name" value="Trypsin-like serine proteases"/>
    <property type="match status" value="2"/>
</dbReference>
<dbReference type="EMBL" id="CP011114">
    <property type="protein sequence ID" value="AKG37868.1"/>
    <property type="molecule type" value="Genomic_DNA"/>
</dbReference>
<dbReference type="PATRIC" id="fig|1333534.5.peg.4368"/>
<dbReference type="PRINTS" id="PR00834">
    <property type="entry name" value="PROTEASES2C"/>
</dbReference>
<name>A0A0F7FFL3_PAEDU</name>
<dbReference type="AlphaFoldDB" id="A0A0F7FFL3"/>
<organism evidence="6 7">
    <name type="scientific">Paenibacillus durus ATCC 35681</name>
    <dbReference type="NCBI Taxonomy" id="1333534"/>
    <lineage>
        <taxon>Bacteria</taxon>
        <taxon>Bacillati</taxon>
        <taxon>Bacillota</taxon>
        <taxon>Bacilli</taxon>
        <taxon>Bacillales</taxon>
        <taxon>Paenibacillaceae</taxon>
        <taxon>Paenibacillus</taxon>
    </lineage>
</organism>
<dbReference type="InterPro" id="IPR009003">
    <property type="entry name" value="Peptidase_S1_PA"/>
</dbReference>
<dbReference type="HOGENOM" id="CLU_020120_0_0_9"/>
<evidence type="ECO:0000256" key="2">
    <source>
        <dbReference type="ARBA" id="ARBA00022670"/>
    </source>
</evidence>
<dbReference type="SUPFAM" id="SSF50494">
    <property type="entry name" value="Trypsin-like serine proteases"/>
    <property type="match status" value="1"/>
</dbReference>
<evidence type="ECO:0000256" key="1">
    <source>
        <dbReference type="ARBA" id="ARBA00010541"/>
    </source>
</evidence>
<dbReference type="GO" id="GO:0004252">
    <property type="term" value="F:serine-type endopeptidase activity"/>
    <property type="evidence" value="ECO:0007669"/>
    <property type="project" value="InterPro"/>
</dbReference>
<reference evidence="6 7" key="1">
    <citation type="submission" date="2015-03" db="EMBL/GenBank/DDBJ databases">
        <authorList>
            <person name="Abdul Halim M."/>
        </authorList>
    </citation>
    <scope>NUCLEOTIDE SEQUENCE [LARGE SCALE GENOMIC DNA]</scope>
    <source>
        <strain evidence="6 7">ATCC 35681</strain>
    </source>
</reference>
<dbReference type="Pfam" id="PF13365">
    <property type="entry name" value="Trypsin_2"/>
    <property type="match status" value="1"/>
</dbReference>
<dbReference type="SUPFAM" id="SSF50156">
    <property type="entry name" value="PDZ domain-like"/>
    <property type="match status" value="1"/>
</dbReference>
<sequence length="370" mass="38784">MMCMRNKILRFLLCGLILGLALGWSVPVSEAARKGDAATAYLSSTGQRVSTMDPVPQIYKRLSPSVVGIIGKAQGGKDTGLDNRYNLMHGSGVIITSGGWIVTNAHVISGMRNATVVTADGKSYSVKDMYADEISDVALLKINAASLQPASFAEVSNVRVGEKVVAIGAPLSFALRNSATVGVVSGLGRAVDASYRLLQSDAAINPGNSGGPLVNMNGKVIGIVSMKFSAVGVENTGFAIPAETVRYIIKQLFAYGEVRRPSLGLELQESWSAIIGLPAEDPLTVTKVSSEEARKAGISEGDELYSIDGHRVTSAVDINELFKSYRPGQTVQLLMQSGGDIVQRKLVLGQGDPVVNTGEADSGEGGGPAE</sequence>
<keyword evidence="3" id="KW-0378">Hydrolase</keyword>
<dbReference type="PANTHER" id="PTHR43343">
    <property type="entry name" value="PEPTIDASE S12"/>
    <property type="match status" value="1"/>
</dbReference>
<dbReference type="GO" id="GO:0006508">
    <property type="term" value="P:proteolysis"/>
    <property type="evidence" value="ECO:0007669"/>
    <property type="project" value="UniProtKB-KW"/>
</dbReference>
<evidence type="ECO:0000313" key="6">
    <source>
        <dbReference type="EMBL" id="AKG37868.1"/>
    </source>
</evidence>